<evidence type="ECO:0000256" key="11">
    <source>
        <dbReference type="ARBA" id="ARBA00023242"/>
    </source>
</evidence>
<dbReference type="FunFam" id="3.30.160.60:FF:000030">
    <property type="entry name" value="Zinc finger protein 628"/>
    <property type="match status" value="1"/>
</dbReference>
<dbReference type="AlphaFoldDB" id="A0A6Q2WV63"/>
<evidence type="ECO:0000256" key="3">
    <source>
        <dbReference type="ARBA" id="ARBA00006991"/>
    </source>
</evidence>
<dbReference type="PANTHER" id="PTHR24394:SF29">
    <property type="entry name" value="MYONEURIN"/>
    <property type="match status" value="1"/>
</dbReference>
<organism evidence="14 15">
    <name type="scientific">Esox lucius</name>
    <name type="common">Northern pike</name>
    <dbReference type="NCBI Taxonomy" id="8010"/>
    <lineage>
        <taxon>Eukaryota</taxon>
        <taxon>Metazoa</taxon>
        <taxon>Chordata</taxon>
        <taxon>Craniata</taxon>
        <taxon>Vertebrata</taxon>
        <taxon>Euteleostomi</taxon>
        <taxon>Actinopterygii</taxon>
        <taxon>Neopterygii</taxon>
        <taxon>Teleostei</taxon>
        <taxon>Protacanthopterygii</taxon>
        <taxon>Esociformes</taxon>
        <taxon>Esocidae</taxon>
        <taxon>Esox</taxon>
    </lineage>
</organism>
<dbReference type="PROSITE" id="PS50157">
    <property type="entry name" value="ZINC_FINGER_C2H2_2"/>
    <property type="match status" value="4"/>
</dbReference>
<reference evidence="14" key="4">
    <citation type="submission" date="2025-09" db="UniProtKB">
        <authorList>
            <consortium name="Ensembl"/>
        </authorList>
    </citation>
    <scope>IDENTIFICATION</scope>
</reference>
<keyword evidence="7" id="KW-0862">Zinc</keyword>
<dbReference type="Ensembl" id="ENSELUT00000077589.2">
    <property type="protein sequence ID" value="ENSELUP00000045118.2"/>
    <property type="gene ID" value="ENSELUG00000033652.2"/>
</dbReference>
<comment type="function">
    <text evidence="1">May be involved in transcriptional regulation.</text>
</comment>
<dbReference type="GO" id="GO:0000981">
    <property type="term" value="F:DNA-binding transcription factor activity, RNA polymerase II-specific"/>
    <property type="evidence" value="ECO:0007669"/>
    <property type="project" value="TreeGrafter"/>
</dbReference>
<keyword evidence="6 12" id="KW-0863">Zinc-finger</keyword>
<feature type="domain" description="C2H2-type" evidence="13">
    <location>
        <begin position="323"/>
        <end position="350"/>
    </location>
</feature>
<dbReference type="GO" id="GO:0003677">
    <property type="term" value="F:DNA binding"/>
    <property type="evidence" value="ECO:0007669"/>
    <property type="project" value="UniProtKB-KW"/>
</dbReference>
<dbReference type="GO" id="GO:0008270">
    <property type="term" value="F:zinc ion binding"/>
    <property type="evidence" value="ECO:0007669"/>
    <property type="project" value="UniProtKB-KW"/>
</dbReference>
<dbReference type="Proteomes" id="UP000265140">
    <property type="component" value="Chromosome 3"/>
</dbReference>
<name>A0A6Q2WV63_ESOLU</name>
<keyword evidence="9" id="KW-0238">DNA-binding</keyword>
<dbReference type="Pfam" id="PF00096">
    <property type="entry name" value="zf-C2H2"/>
    <property type="match status" value="2"/>
</dbReference>
<evidence type="ECO:0000256" key="8">
    <source>
        <dbReference type="ARBA" id="ARBA00023015"/>
    </source>
</evidence>
<dbReference type="GO" id="GO:0005634">
    <property type="term" value="C:nucleus"/>
    <property type="evidence" value="ECO:0007669"/>
    <property type="project" value="UniProtKB-SubCell"/>
</dbReference>
<feature type="domain" description="C2H2-type" evidence="13">
    <location>
        <begin position="351"/>
        <end position="375"/>
    </location>
</feature>
<keyword evidence="15" id="KW-1185">Reference proteome</keyword>
<accession>A0A6Q2WV63</accession>
<evidence type="ECO:0000256" key="4">
    <source>
        <dbReference type="ARBA" id="ARBA00022723"/>
    </source>
</evidence>
<dbReference type="PROSITE" id="PS00028">
    <property type="entry name" value="ZINC_FINGER_C2H2_1"/>
    <property type="match status" value="4"/>
</dbReference>
<keyword evidence="8" id="KW-0805">Transcription regulation</keyword>
<sequence>MINLVPFQSLVKEMGKSECIQIKEERMEDNITPQNESRMEGDSKCNGVTQYLIFSPPSIGSVESGADEDKGDMIGHTQTNSLFQDYDPQINADQESEGTNQKLPSMNAAHNVQAQGYSGLWTPISTETDSEDPACSYASELSPTHVALHINQQQQAPVVEKSTLFPVKSFNVKPEATILDSEPYGEIYQCSSNEYYCNNSSNNLHPQNRISYEASKNVGNLAIADKCLAKSKVNVSENTSRPKVGIVQRYMAGHKMQHRVGKREKRYVCGFCRKSFTCPKYLQSHQRVHTGEKPFSCSQCGKKFGQAGYLKKHLNVHTGEKPFVCPLCGKRFADSSNLIRHKSVHIGQRPFVCIQCGERFPAKHNLRVHLEINHSVMSNYTLNI</sequence>
<evidence type="ECO:0000313" key="15">
    <source>
        <dbReference type="Proteomes" id="UP000265140"/>
    </source>
</evidence>
<evidence type="ECO:0000256" key="7">
    <source>
        <dbReference type="ARBA" id="ARBA00022833"/>
    </source>
</evidence>
<feature type="domain" description="C2H2-type" evidence="13">
    <location>
        <begin position="295"/>
        <end position="322"/>
    </location>
</feature>
<evidence type="ECO:0000256" key="5">
    <source>
        <dbReference type="ARBA" id="ARBA00022737"/>
    </source>
</evidence>
<evidence type="ECO:0000256" key="2">
    <source>
        <dbReference type="ARBA" id="ARBA00004123"/>
    </source>
</evidence>
<proteinExistence type="inferred from homology"/>
<dbReference type="Pfam" id="PF12874">
    <property type="entry name" value="zf-met"/>
    <property type="match status" value="1"/>
</dbReference>
<evidence type="ECO:0000256" key="10">
    <source>
        <dbReference type="ARBA" id="ARBA00023163"/>
    </source>
</evidence>
<reference evidence="14" key="3">
    <citation type="submission" date="2025-08" db="UniProtKB">
        <authorList>
            <consortium name="Ensembl"/>
        </authorList>
    </citation>
    <scope>IDENTIFICATION</scope>
</reference>
<dbReference type="Bgee" id="ENSELUG00000033652">
    <property type="expression patterns" value="Expressed in ovary and 14 other cell types or tissues"/>
</dbReference>
<evidence type="ECO:0000256" key="9">
    <source>
        <dbReference type="ARBA" id="ARBA00023125"/>
    </source>
</evidence>
<dbReference type="InterPro" id="IPR036236">
    <property type="entry name" value="Znf_C2H2_sf"/>
</dbReference>
<protein>
    <recommendedName>
        <fullName evidence="13">C2H2-type domain-containing protein</fullName>
    </recommendedName>
</protein>
<dbReference type="Gene3D" id="3.30.160.60">
    <property type="entry name" value="Classic Zinc Finger"/>
    <property type="match status" value="4"/>
</dbReference>
<comment type="subcellular location">
    <subcellularLocation>
        <location evidence="2">Nucleus</location>
    </subcellularLocation>
</comment>
<evidence type="ECO:0000313" key="14">
    <source>
        <dbReference type="Ensembl" id="ENSELUP00000045118.2"/>
    </source>
</evidence>
<dbReference type="InterPro" id="IPR013087">
    <property type="entry name" value="Znf_C2H2_type"/>
</dbReference>
<dbReference type="SMART" id="SM00355">
    <property type="entry name" value="ZnF_C2H2"/>
    <property type="match status" value="4"/>
</dbReference>
<dbReference type="SUPFAM" id="SSF57667">
    <property type="entry name" value="beta-beta-alpha zinc fingers"/>
    <property type="match status" value="2"/>
</dbReference>
<keyword evidence="4" id="KW-0479">Metal-binding</keyword>
<reference evidence="15" key="1">
    <citation type="journal article" date="2014" name="PLoS ONE">
        <title>The genome and linkage map of the northern pike (Esox lucius): conserved synteny revealed between the salmonid sister group and the Neoteleostei.</title>
        <authorList>
            <person name="Rondeau E.B."/>
            <person name="Minkley D.R."/>
            <person name="Leong J.S."/>
            <person name="Messmer A.M."/>
            <person name="Jantzen J.R."/>
            <person name="von Schalburg K.R."/>
            <person name="Lemon C."/>
            <person name="Bird N.H."/>
            <person name="Koop B.F."/>
        </authorList>
    </citation>
    <scope>NUCLEOTIDE SEQUENCE</scope>
</reference>
<dbReference type="FunFam" id="3.30.160.60:FF:000966">
    <property type="entry name" value="ZFP90 zinc finger protein"/>
    <property type="match status" value="1"/>
</dbReference>
<evidence type="ECO:0000256" key="6">
    <source>
        <dbReference type="ARBA" id="ARBA00022771"/>
    </source>
</evidence>
<keyword evidence="11" id="KW-0539">Nucleus</keyword>
<dbReference type="FunFam" id="3.30.160.60:FF:000100">
    <property type="entry name" value="Zinc finger 45-like"/>
    <property type="match status" value="1"/>
</dbReference>
<keyword evidence="5" id="KW-0677">Repeat</keyword>
<comment type="similarity">
    <text evidence="3">Belongs to the krueppel C2H2-type zinc-finger protein family.</text>
</comment>
<dbReference type="PANTHER" id="PTHR24394">
    <property type="entry name" value="ZINC FINGER PROTEIN"/>
    <property type="match status" value="1"/>
</dbReference>
<dbReference type="OMA" id="CIQCGER"/>
<evidence type="ECO:0000256" key="12">
    <source>
        <dbReference type="PROSITE-ProRule" id="PRU00042"/>
    </source>
</evidence>
<evidence type="ECO:0000259" key="13">
    <source>
        <dbReference type="PROSITE" id="PS50157"/>
    </source>
</evidence>
<dbReference type="InParanoid" id="A0A6Q2WV63"/>
<evidence type="ECO:0000256" key="1">
    <source>
        <dbReference type="ARBA" id="ARBA00003767"/>
    </source>
</evidence>
<keyword evidence="10" id="KW-0804">Transcription</keyword>
<dbReference type="GeneTree" id="ENSGT00950000182774"/>
<feature type="domain" description="C2H2-type" evidence="13">
    <location>
        <begin position="267"/>
        <end position="294"/>
    </location>
</feature>
<dbReference type="FunFam" id="3.30.160.60:FF:000417">
    <property type="entry name" value="Zinc finger protein"/>
    <property type="match status" value="1"/>
</dbReference>
<reference evidence="14" key="2">
    <citation type="submission" date="2020-02" db="EMBL/GenBank/DDBJ databases">
        <title>Esox lucius (northern pike) genome, fEsoLuc1, primary haplotype.</title>
        <authorList>
            <person name="Myers G."/>
            <person name="Karagic N."/>
            <person name="Meyer A."/>
            <person name="Pippel M."/>
            <person name="Reichard M."/>
            <person name="Winkler S."/>
            <person name="Tracey A."/>
            <person name="Sims Y."/>
            <person name="Howe K."/>
            <person name="Rhie A."/>
            <person name="Formenti G."/>
            <person name="Durbin R."/>
            <person name="Fedrigo O."/>
            <person name="Jarvis E.D."/>
        </authorList>
    </citation>
    <scope>NUCLEOTIDE SEQUENCE [LARGE SCALE GENOMIC DNA]</scope>
</reference>